<proteinExistence type="predicted"/>
<dbReference type="GO" id="GO:0016301">
    <property type="term" value="F:kinase activity"/>
    <property type="evidence" value="ECO:0007669"/>
    <property type="project" value="UniProtKB-KW"/>
</dbReference>
<reference evidence="1 2" key="1">
    <citation type="journal article" date="2024" name="IMA Fungus">
        <title>IMA Genome - F19 : A genome assembly and annotation guide to empower mycologists, including annotated draft genome sequences of Ceratocystis pirilliformis, Diaporthe australafricana, Fusarium ophioides, Paecilomyces lecythidis, and Sporothrix stenoceras.</title>
        <authorList>
            <person name="Aylward J."/>
            <person name="Wilson A.M."/>
            <person name="Visagie C.M."/>
            <person name="Spraker J."/>
            <person name="Barnes I."/>
            <person name="Buitendag C."/>
            <person name="Ceriani C."/>
            <person name="Del Mar Angel L."/>
            <person name="du Plessis D."/>
            <person name="Fuchs T."/>
            <person name="Gasser K."/>
            <person name="Kramer D."/>
            <person name="Li W."/>
            <person name="Munsamy K."/>
            <person name="Piso A."/>
            <person name="Price J.L."/>
            <person name="Sonnekus B."/>
            <person name="Thomas C."/>
            <person name="van der Nest A."/>
            <person name="van Dijk A."/>
            <person name="van Heerden A."/>
            <person name="van Vuuren N."/>
            <person name="Yilmaz N."/>
            <person name="Duong T.A."/>
            <person name="van der Merwe N.A."/>
            <person name="Wingfield M.J."/>
            <person name="Wingfield B.D."/>
        </authorList>
    </citation>
    <scope>NUCLEOTIDE SEQUENCE [LARGE SCALE GENOMIC DNA]</scope>
    <source>
        <strain evidence="1 2">CMW 18167</strain>
    </source>
</reference>
<keyword evidence="1" id="KW-0808">Transferase</keyword>
<keyword evidence="1" id="KW-0418">Kinase</keyword>
<keyword evidence="2" id="KW-1185">Reference proteome</keyword>
<organism evidence="1 2">
    <name type="scientific">Paecilomyces lecythidis</name>
    <dbReference type="NCBI Taxonomy" id="3004212"/>
    <lineage>
        <taxon>Eukaryota</taxon>
        <taxon>Fungi</taxon>
        <taxon>Dikarya</taxon>
        <taxon>Ascomycota</taxon>
        <taxon>Pezizomycotina</taxon>
        <taxon>Eurotiomycetes</taxon>
        <taxon>Eurotiomycetidae</taxon>
        <taxon>Eurotiales</taxon>
        <taxon>Thermoascaceae</taxon>
        <taxon>Paecilomyces</taxon>
    </lineage>
</organism>
<evidence type="ECO:0000313" key="1">
    <source>
        <dbReference type="EMBL" id="KAL1874042.1"/>
    </source>
</evidence>
<dbReference type="EMBL" id="JAVDPF010000020">
    <property type="protein sequence ID" value="KAL1874042.1"/>
    <property type="molecule type" value="Genomic_DNA"/>
</dbReference>
<evidence type="ECO:0000313" key="2">
    <source>
        <dbReference type="Proteomes" id="UP001583193"/>
    </source>
</evidence>
<name>A0ABR3XEB2_9EURO</name>
<sequence length="168" mass="19751">MIRQRQWSVLSTSPITDDFHVSRRNSNANPRSATYLGRSSQYTNGTLASEAEKRRRELKNKILAGVQDFNVEQYRKSDEELKSIKNRRVRAFYEAQNRKLNDWAEVDRLVWALADDVVDSMDPDANRDGIVDRNTPLLYTGYDLEAYLPWNERERRIRDNRTAQRALN</sequence>
<comment type="caution">
    <text evidence="1">The sequence shown here is derived from an EMBL/GenBank/DDBJ whole genome shotgun (WGS) entry which is preliminary data.</text>
</comment>
<dbReference type="Proteomes" id="UP001583193">
    <property type="component" value="Unassembled WGS sequence"/>
</dbReference>
<protein>
    <submittedName>
        <fullName evidence="1">Adenylate kinase</fullName>
    </submittedName>
</protein>
<gene>
    <name evidence="1" type="primary">ADK1_2</name>
    <name evidence="1" type="ORF">Plec18167_005975</name>
</gene>
<accession>A0ABR3XEB2</accession>